<feature type="coiled-coil region" evidence="1">
    <location>
        <begin position="165"/>
        <end position="196"/>
    </location>
</feature>
<sequence length="582" mass="66661">MRRILSYSGKLNGLEPLMCSQRFVRRRGKVVKEETEQVTSFDLPSFRAGSMLAAPETSLDNIRAEISRMRSDQVKRNEKANEKPVSSTHKEVSSLHFGLSEFMDKLRPSETYCKGHDVIECVKAKDRTARRQLFQDADEVLRKKNKEDTLRYLQLVYGRIGSSHREEVMETVNFLMQEVEKETQRIEMESRETTETKVSSLNGSEISHYEAKEMAWVNILSNMRDEELIKLWKWGLLDFDTIESFVVAQAHDEASEKNLDPEGKEEGNVLTSTSSVSFNNEGKEKVEVKVEEEEEEANLSSSLPIEQNIEALQNVSEIDELTATVYENAFLGLPAIDLAPVMQKVQLKRYEDISERELRLLERYEEVKHTIKLPKNVTSTSNPETSDKDSEIKSEGEKNDSVLFSSKDKSSVNKKVELTKMEVTDAMIDRAFSPSNRFLHAVARYDDALRQSFEGMERIKRRALLDPVFQAAVEEAHRWEELSVQPYLHNDGTTNLTSAAAERINKKQRRLHRTSGVSSAPLLGGPFAKPQHAADIPFFYGNVRSFVPPRGRYNMPAPQLSREEASQLRSAKRKKSRMRYHK</sequence>
<dbReference type="OrthoDB" id="263350at2759"/>
<protein>
    <submittedName>
        <fullName evidence="3">Uncharacterized protein</fullName>
    </submittedName>
</protein>
<feature type="region of interest" description="Disordered" evidence="2">
    <location>
        <begin position="375"/>
        <end position="406"/>
    </location>
</feature>
<evidence type="ECO:0000256" key="2">
    <source>
        <dbReference type="SAM" id="MobiDB-lite"/>
    </source>
</evidence>
<dbReference type="RefSeq" id="XP_028878722.1">
    <property type="nucleotide sequence ID" value="XM_029029925.1"/>
</dbReference>
<name>A0A1X0NJ03_9TRYP</name>
<feature type="region of interest" description="Disordered" evidence="2">
    <location>
        <begin position="553"/>
        <end position="582"/>
    </location>
</feature>
<feature type="region of interest" description="Disordered" evidence="2">
    <location>
        <begin position="69"/>
        <end position="89"/>
    </location>
</feature>
<feature type="compositionally biased region" description="Basic and acidic residues" evidence="2">
    <location>
        <begin position="385"/>
        <end position="406"/>
    </location>
</feature>
<proteinExistence type="predicted"/>
<evidence type="ECO:0000313" key="3">
    <source>
        <dbReference type="EMBL" id="ORC84656.1"/>
    </source>
</evidence>
<feature type="compositionally biased region" description="Basic residues" evidence="2">
    <location>
        <begin position="570"/>
        <end position="582"/>
    </location>
</feature>
<feature type="compositionally biased region" description="Basic and acidic residues" evidence="2">
    <location>
        <begin position="253"/>
        <end position="267"/>
    </location>
</feature>
<organism evidence="3 4">
    <name type="scientific">Trypanosoma theileri</name>
    <dbReference type="NCBI Taxonomy" id="67003"/>
    <lineage>
        <taxon>Eukaryota</taxon>
        <taxon>Discoba</taxon>
        <taxon>Euglenozoa</taxon>
        <taxon>Kinetoplastea</taxon>
        <taxon>Metakinetoplastina</taxon>
        <taxon>Trypanosomatida</taxon>
        <taxon>Trypanosomatidae</taxon>
        <taxon>Trypanosoma</taxon>
    </lineage>
</organism>
<evidence type="ECO:0000256" key="1">
    <source>
        <dbReference type="SAM" id="Coils"/>
    </source>
</evidence>
<evidence type="ECO:0000313" key="4">
    <source>
        <dbReference type="Proteomes" id="UP000192257"/>
    </source>
</evidence>
<feature type="region of interest" description="Disordered" evidence="2">
    <location>
        <begin position="253"/>
        <end position="276"/>
    </location>
</feature>
<dbReference type="EMBL" id="NBCO01000042">
    <property type="protein sequence ID" value="ORC84656.1"/>
    <property type="molecule type" value="Genomic_DNA"/>
</dbReference>
<reference evidence="3 4" key="1">
    <citation type="submission" date="2017-03" db="EMBL/GenBank/DDBJ databases">
        <title>An alternative strategy for trypanosome survival in the mammalian bloodstream revealed through genome and transcriptome analysis of the ubiquitous bovine parasite Trypanosoma (Megatrypanum) theileri.</title>
        <authorList>
            <person name="Kelly S."/>
            <person name="Ivens A."/>
            <person name="Mott A."/>
            <person name="O'Neill E."/>
            <person name="Emms D."/>
            <person name="Macleod O."/>
            <person name="Voorheis P."/>
            <person name="Matthews J."/>
            <person name="Matthews K."/>
            <person name="Carrington M."/>
        </authorList>
    </citation>
    <scope>NUCLEOTIDE SEQUENCE [LARGE SCALE GENOMIC DNA]</scope>
    <source>
        <strain evidence="3">Edinburgh</strain>
    </source>
</reference>
<accession>A0A1X0NJ03</accession>
<dbReference type="AlphaFoldDB" id="A0A1X0NJ03"/>
<keyword evidence="1" id="KW-0175">Coiled coil</keyword>
<keyword evidence="4" id="KW-1185">Reference proteome</keyword>
<comment type="caution">
    <text evidence="3">The sequence shown here is derived from an EMBL/GenBank/DDBJ whole genome shotgun (WGS) entry which is preliminary data.</text>
</comment>
<gene>
    <name evidence="3" type="ORF">TM35_000421140</name>
</gene>
<dbReference type="GeneID" id="39989705"/>
<dbReference type="VEuPathDB" id="TriTrypDB:TM35_000421140"/>
<dbReference type="Proteomes" id="UP000192257">
    <property type="component" value="Unassembled WGS sequence"/>
</dbReference>